<dbReference type="CDD" id="cd00291">
    <property type="entry name" value="SirA_YedF_YeeD"/>
    <property type="match status" value="1"/>
</dbReference>
<sequence length="80" mass="8524">MKAAAPATVELDLRGLKCPLPALRTRKALATVATGTRLIVTCTDPMAAIDIPHVAQETGAALEERTVEQGRLTFVLRKGK</sequence>
<accession>A0A974PM36</accession>
<organism evidence="3 4">
    <name type="scientific">Xanthobacter dioxanivorans</name>
    <dbReference type="NCBI Taxonomy" id="2528964"/>
    <lineage>
        <taxon>Bacteria</taxon>
        <taxon>Pseudomonadati</taxon>
        <taxon>Pseudomonadota</taxon>
        <taxon>Alphaproteobacteria</taxon>
        <taxon>Hyphomicrobiales</taxon>
        <taxon>Xanthobacteraceae</taxon>
        <taxon>Xanthobacter</taxon>
    </lineage>
</organism>
<reference evidence="3 4" key="1">
    <citation type="submission" date="2020-10" db="EMBL/GenBank/DDBJ databases">
        <title>Degradation of 1,4-Dioxane by Xanthobacter sp. YN2, via a Novel Group-2 Soluble Di-Iron Monooxygenase.</title>
        <authorList>
            <person name="Ma F."/>
            <person name="Wang Y."/>
            <person name="Yang J."/>
            <person name="Guo H."/>
            <person name="Su D."/>
            <person name="Yu L."/>
        </authorList>
    </citation>
    <scope>NUCLEOTIDE SEQUENCE [LARGE SCALE GENOMIC DNA]</scope>
    <source>
        <strain evidence="3 4">YN2</strain>
    </source>
</reference>
<dbReference type="PANTHER" id="PTHR33279:SF6">
    <property type="entry name" value="SULFUR CARRIER PROTEIN YEDF-RELATED"/>
    <property type="match status" value="1"/>
</dbReference>
<keyword evidence="4" id="KW-1185">Reference proteome</keyword>
<evidence type="ECO:0000313" key="3">
    <source>
        <dbReference type="EMBL" id="QRG05495.1"/>
    </source>
</evidence>
<dbReference type="PROSITE" id="PS01148">
    <property type="entry name" value="UPF0033"/>
    <property type="match status" value="1"/>
</dbReference>
<gene>
    <name evidence="3" type="ORF">EZH22_20800</name>
</gene>
<name>A0A974PM36_9HYPH</name>
<feature type="domain" description="UPF0033" evidence="2">
    <location>
        <begin position="11"/>
        <end position="35"/>
    </location>
</feature>
<dbReference type="InterPro" id="IPR001455">
    <property type="entry name" value="TusA-like"/>
</dbReference>
<dbReference type="InterPro" id="IPR036868">
    <property type="entry name" value="TusA-like_sf"/>
</dbReference>
<evidence type="ECO:0000259" key="2">
    <source>
        <dbReference type="PROSITE" id="PS01148"/>
    </source>
</evidence>
<comment type="similarity">
    <text evidence="1">Belongs to the sulfur carrier protein TusA family.</text>
</comment>
<dbReference type="SUPFAM" id="SSF64307">
    <property type="entry name" value="SirA-like"/>
    <property type="match status" value="1"/>
</dbReference>
<dbReference type="Pfam" id="PF01206">
    <property type="entry name" value="TusA"/>
    <property type="match status" value="1"/>
</dbReference>
<evidence type="ECO:0000256" key="1">
    <source>
        <dbReference type="ARBA" id="ARBA00008984"/>
    </source>
</evidence>
<evidence type="ECO:0000313" key="4">
    <source>
        <dbReference type="Proteomes" id="UP000596427"/>
    </source>
</evidence>
<dbReference type="AlphaFoldDB" id="A0A974PM36"/>
<dbReference type="Proteomes" id="UP000596427">
    <property type="component" value="Chromosome"/>
</dbReference>
<protein>
    <submittedName>
        <fullName evidence="3">Sulfurtransferase TusA family protein</fullName>
    </submittedName>
</protein>
<dbReference type="Gene3D" id="3.30.110.40">
    <property type="entry name" value="TusA-like domain"/>
    <property type="match status" value="1"/>
</dbReference>
<proteinExistence type="inferred from homology"/>
<dbReference type="EMBL" id="CP063362">
    <property type="protein sequence ID" value="QRG05495.1"/>
    <property type="molecule type" value="Genomic_DNA"/>
</dbReference>
<dbReference type="PANTHER" id="PTHR33279">
    <property type="entry name" value="SULFUR CARRIER PROTEIN YEDF-RELATED"/>
    <property type="match status" value="1"/>
</dbReference>
<dbReference type="RefSeq" id="WP_203192360.1">
    <property type="nucleotide sequence ID" value="NZ_CP063362.1"/>
</dbReference>
<dbReference type="KEGG" id="xdi:EZH22_20800"/>